<accession>A0A098EMP7</accession>
<dbReference type="RefSeq" id="WP_052651860.1">
    <property type="nucleotide sequence ID" value="NZ_CCXS01000001.1"/>
</dbReference>
<sequence length="170" mass="19443">MKTPMTVAQSLRHARHDFLNELQLIKMNLDLGRLDEVQAIIRTHGEAAVQMSRLSGLKMEKLEEWLLLSQWRYPEFRFHLSCQAVKAPVHLDGLYAETIEALIEAALEGTDPYEEYECFLTFSNEDSYFIAEIRLTGEWTEITVPETELEIVKACGPDGLNIAIRAQMEG</sequence>
<evidence type="ECO:0000256" key="1">
    <source>
        <dbReference type="ARBA" id="ARBA00022553"/>
    </source>
</evidence>
<evidence type="ECO:0000256" key="3">
    <source>
        <dbReference type="ARBA" id="ARBA00022777"/>
    </source>
</evidence>
<feature type="domain" description="SpoOB alpha-helical" evidence="4">
    <location>
        <begin position="7"/>
        <end position="55"/>
    </location>
</feature>
<evidence type="ECO:0000259" key="4">
    <source>
        <dbReference type="Pfam" id="PF14689"/>
    </source>
</evidence>
<dbReference type="GO" id="GO:0000155">
    <property type="term" value="F:phosphorelay sensor kinase activity"/>
    <property type="evidence" value="ECO:0007669"/>
    <property type="project" value="InterPro"/>
</dbReference>
<dbReference type="Pfam" id="PF14689">
    <property type="entry name" value="SPOB_a"/>
    <property type="match status" value="1"/>
</dbReference>
<dbReference type="OrthoDB" id="2375606at2"/>
<dbReference type="AlphaFoldDB" id="A0A098EMP7"/>
<keyword evidence="2" id="KW-0808">Transferase</keyword>
<reference evidence="5 6" key="1">
    <citation type="submission" date="2014-09" db="EMBL/GenBank/DDBJ databases">
        <authorList>
            <person name="Urmite Genomes Urmite Genomes"/>
        </authorList>
    </citation>
    <scope>NUCLEOTIDE SEQUENCE [LARGE SCALE GENOMIC DNA]</scope>
    <source>
        <strain evidence="5 6">ES2</strain>
    </source>
</reference>
<keyword evidence="1" id="KW-0597">Phosphoprotein</keyword>
<dbReference type="SUPFAM" id="SSF55890">
    <property type="entry name" value="Sporulation response regulatory protein Spo0B"/>
    <property type="match status" value="1"/>
</dbReference>
<dbReference type="Proteomes" id="UP000043699">
    <property type="component" value="Unassembled WGS sequence"/>
</dbReference>
<protein>
    <recommendedName>
        <fullName evidence="4">SpoOB alpha-helical domain-containing protein</fullName>
    </recommendedName>
</protein>
<dbReference type="STRING" id="1499687.BN1080_02009"/>
<name>A0A098EMP7_9BACL</name>
<dbReference type="InterPro" id="IPR016120">
    <property type="entry name" value="Sig_transdc_His_kin_SpoOB"/>
</dbReference>
<evidence type="ECO:0000256" key="2">
    <source>
        <dbReference type="ARBA" id="ARBA00022679"/>
    </source>
</evidence>
<keyword evidence="3" id="KW-0418">Kinase</keyword>
<dbReference type="InterPro" id="IPR039506">
    <property type="entry name" value="SPOB_a"/>
</dbReference>
<gene>
    <name evidence="5" type="ORF">BN1080_02009</name>
</gene>
<organism evidence="5 6">
    <name type="scientific">Planococcus massiliensis</name>
    <dbReference type="NCBI Taxonomy" id="1499687"/>
    <lineage>
        <taxon>Bacteria</taxon>
        <taxon>Bacillati</taxon>
        <taxon>Bacillota</taxon>
        <taxon>Bacilli</taxon>
        <taxon>Bacillales</taxon>
        <taxon>Caryophanaceae</taxon>
        <taxon>Planococcus</taxon>
    </lineage>
</organism>
<evidence type="ECO:0000313" key="5">
    <source>
        <dbReference type="EMBL" id="CEG23067.1"/>
    </source>
</evidence>
<dbReference type="Gene3D" id="1.10.287.130">
    <property type="match status" value="1"/>
</dbReference>
<dbReference type="EMBL" id="CCXS01000001">
    <property type="protein sequence ID" value="CEG23067.1"/>
    <property type="molecule type" value="Genomic_DNA"/>
</dbReference>
<evidence type="ECO:0000313" key="6">
    <source>
        <dbReference type="Proteomes" id="UP000043699"/>
    </source>
</evidence>
<keyword evidence="6" id="KW-1185">Reference proteome</keyword>
<proteinExistence type="predicted"/>